<dbReference type="NCBIfam" id="TIGR00229">
    <property type="entry name" value="sensory_box"/>
    <property type="match status" value="1"/>
</dbReference>
<evidence type="ECO:0000313" key="12">
    <source>
        <dbReference type="EMBL" id="RXT22492.1"/>
    </source>
</evidence>
<evidence type="ECO:0000256" key="4">
    <source>
        <dbReference type="ARBA" id="ARBA00022679"/>
    </source>
</evidence>
<dbReference type="InterPro" id="IPR036097">
    <property type="entry name" value="HisK_dim/P_sf"/>
</dbReference>
<dbReference type="InterPro" id="IPR005467">
    <property type="entry name" value="His_kinase_dom"/>
</dbReference>
<dbReference type="InterPro" id="IPR035965">
    <property type="entry name" value="PAS-like_dom_sf"/>
</dbReference>
<dbReference type="SMART" id="SM00387">
    <property type="entry name" value="HATPase_c"/>
    <property type="match status" value="1"/>
</dbReference>
<proteinExistence type="predicted"/>
<dbReference type="CDD" id="cd00082">
    <property type="entry name" value="HisKA"/>
    <property type="match status" value="1"/>
</dbReference>
<dbReference type="Pfam" id="PF17149">
    <property type="entry name" value="CHASE5"/>
    <property type="match status" value="1"/>
</dbReference>
<evidence type="ECO:0000256" key="8">
    <source>
        <dbReference type="ARBA" id="ARBA00023012"/>
    </source>
</evidence>
<dbReference type="PROSITE" id="PS50109">
    <property type="entry name" value="HIS_KIN"/>
    <property type="match status" value="1"/>
</dbReference>
<evidence type="ECO:0000256" key="7">
    <source>
        <dbReference type="ARBA" id="ARBA00022840"/>
    </source>
</evidence>
<feature type="domain" description="PAC" evidence="11">
    <location>
        <begin position="355"/>
        <end position="404"/>
    </location>
</feature>
<dbReference type="InterPro" id="IPR000014">
    <property type="entry name" value="PAS"/>
</dbReference>
<keyword evidence="6" id="KW-0418">Kinase</keyword>
<keyword evidence="8" id="KW-0902">Two-component regulatory system</keyword>
<dbReference type="GO" id="GO:0042802">
    <property type="term" value="F:identical protein binding"/>
    <property type="evidence" value="ECO:0007669"/>
    <property type="project" value="UniProtKB-ARBA"/>
</dbReference>
<dbReference type="Gene3D" id="3.30.565.10">
    <property type="entry name" value="Histidine kinase-like ATPase, C-terminal domain"/>
    <property type="match status" value="1"/>
</dbReference>
<keyword evidence="4" id="KW-0808">Transferase</keyword>
<keyword evidence="3" id="KW-0597">Phosphoprotein</keyword>
<keyword evidence="9" id="KW-1133">Transmembrane helix</keyword>
<organism evidence="12 13">
    <name type="scientific">Rhizobium leguminosarum</name>
    <dbReference type="NCBI Taxonomy" id="384"/>
    <lineage>
        <taxon>Bacteria</taxon>
        <taxon>Pseudomonadati</taxon>
        <taxon>Pseudomonadota</taxon>
        <taxon>Alphaproteobacteria</taxon>
        <taxon>Hyphomicrobiales</taxon>
        <taxon>Rhizobiaceae</taxon>
        <taxon>Rhizobium/Agrobacterium group</taxon>
        <taxon>Rhizobium</taxon>
    </lineage>
</organism>
<protein>
    <recommendedName>
        <fullName evidence="2">histidine kinase</fullName>
        <ecNumber evidence="2">2.7.13.3</ecNumber>
    </recommendedName>
</protein>
<dbReference type="PANTHER" id="PTHR43065">
    <property type="entry name" value="SENSOR HISTIDINE KINASE"/>
    <property type="match status" value="1"/>
</dbReference>
<dbReference type="SUPFAM" id="SSF47384">
    <property type="entry name" value="Homodimeric domain of signal transducing histidine kinase"/>
    <property type="match status" value="1"/>
</dbReference>
<dbReference type="SMART" id="SM00388">
    <property type="entry name" value="HisKA"/>
    <property type="match status" value="1"/>
</dbReference>
<dbReference type="SUPFAM" id="SSF55785">
    <property type="entry name" value="PYP-like sensor domain (PAS domain)"/>
    <property type="match status" value="1"/>
</dbReference>
<dbReference type="FunFam" id="3.30.565.10:FF:000042">
    <property type="entry name" value="Two-component sensor histidine kinase KdpD"/>
    <property type="match status" value="1"/>
</dbReference>
<dbReference type="EC" id="2.7.13.3" evidence="2"/>
<keyword evidence="9" id="KW-0472">Membrane</keyword>
<dbReference type="SUPFAM" id="SSF55874">
    <property type="entry name" value="ATPase domain of HSP90 chaperone/DNA topoisomerase II/histidine kinase"/>
    <property type="match status" value="1"/>
</dbReference>
<keyword evidence="5" id="KW-0547">Nucleotide-binding</keyword>
<dbReference type="Pfam" id="PF00512">
    <property type="entry name" value="HisKA"/>
    <property type="match status" value="1"/>
</dbReference>
<evidence type="ECO:0000256" key="9">
    <source>
        <dbReference type="SAM" id="Phobius"/>
    </source>
</evidence>
<dbReference type="PANTHER" id="PTHR43065:SF10">
    <property type="entry name" value="PEROXIDE STRESS-ACTIVATED HISTIDINE KINASE MAK3"/>
    <property type="match status" value="1"/>
</dbReference>
<evidence type="ECO:0000259" key="11">
    <source>
        <dbReference type="PROSITE" id="PS50113"/>
    </source>
</evidence>
<evidence type="ECO:0000256" key="1">
    <source>
        <dbReference type="ARBA" id="ARBA00000085"/>
    </source>
</evidence>
<evidence type="ECO:0000256" key="6">
    <source>
        <dbReference type="ARBA" id="ARBA00022777"/>
    </source>
</evidence>
<sequence length="643" mass="71278">MPPGFAATSRERKLGQPIGWLSDFARRLAARAREYLRKLAATRHSIGARLLIGILLFSTFVTFVLAGIQLYTDYQRDVAAIQSRLDLIGKSYLDSLAESLWALDETQLRLQLMGILQQADIRAAKVRDTGISIKPLVVQVGETPEPPVVTRDYPLTHTVQGQDRVIGTLRVEATLADAYCRLTDTAARVFATQATEIFLVALFIIFFFNYLVTRHLSAIAAKVGSYRIYDSPLELRLKRRRPRHDDEMQRVTTAFNSLSHNLHSAFRDLAEREARIRCLVDANIIGVFTWQLVGRTPEDQDVAFRDVNDAFLRIVGYDREDLVNGPVTQRTLTAPEWQDRAQRAAAEMRLTGAFQPYEEEYIRKDGSRVPVLIGAAQFGETGEQGVAFVLDLTERKRGEQALQQAQAELAHAARIATMGQLTASIAHEVKQPIAAAVTNAEAALRWLARRPPDLEEVRKALTHVVQNGNRASDVIGRIRDLVSKTPSPKERFEINGAIREVIEITRGEAVKNGVSVRMELGAGLQLIEGDRVQLQQVILNLMMNALEAMAGMAEGQRELQVTTTAEPEGVRVAVRDSGPGLTPVAEERLFEAFHTTKSSGLGIGLSICRSIIEAHGGRLWAEANEPQGAVFQFTLPVEQHSAS</sequence>
<dbReference type="EMBL" id="MZMU01000013">
    <property type="protein sequence ID" value="RXT22492.1"/>
    <property type="molecule type" value="Genomic_DNA"/>
</dbReference>
<keyword evidence="7" id="KW-0067">ATP-binding</keyword>
<feature type="transmembrane region" description="Helical" evidence="9">
    <location>
        <begin position="190"/>
        <end position="212"/>
    </location>
</feature>
<dbReference type="InterPro" id="IPR003594">
    <property type="entry name" value="HATPase_dom"/>
</dbReference>
<dbReference type="InterPro" id="IPR033414">
    <property type="entry name" value="Sensor_dom"/>
</dbReference>
<dbReference type="Pfam" id="PF02518">
    <property type="entry name" value="HATPase_c"/>
    <property type="match status" value="1"/>
</dbReference>
<accession>A0A4Q1TUD2</accession>
<evidence type="ECO:0000256" key="5">
    <source>
        <dbReference type="ARBA" id="ARBA00022741"/>
    </source>
</evidence>
<dbReference type="AlphaFoldDB" id="A0A4Q1TUD2"/>
<evidence type="ECO:0000256" key="2">
    <source>
        <dbReference type="ARBA" id="ARBA00012438"/>
    </source>
</evidence>
<name>A0A4Q1TUD2_RHILE</name>
<feature type="domain" description="Histidine kinase" evidence="10">
    <location>
        <begin position="424"/>
        <end position="639"/>
    </location>
</feature>
<dbReference type="GO" id="GO:0000155">
    <property type="term" value="F:phosphorelay sensor kinase activity"/>
    <property type="evidence" value="ECO:0007669"/>
    <property type="project" value="InterPro"/>
</dbReference>
<keyword evidence="9" id="KW-0812">Transmembrane</keyword>
<evidence type="ECO:0000256" key="3">
    <source>
        <dbReference type="ARBA" id="ARBA00022553"/>
    </source>
</evidence>
<dbReference type="InterPro" id="IPR000700">
    <property type="entry name" value="PAS-assoc_C"/>
</dbReference>
<dbReference type="Gene3D" id="3.30.450.20">
    <property type="entry name" value="PAS domain"/>
    <property type="match status" value="1"/>
</dbReference>
<dbReference type="Pfam" id="PF13426">
    <property type="entry name" value="PAS_9"/>
    <property type="match status" value="1"/>
</dbReference>
<evidence type="ECO:0000313" key="13">
    <source>
        <dbReference type="Proteomes" id="UP000290767"/>
    </source>
</evidence>
<gene>
    <name evidence="12" type="ORF">B5P46_21675</name>
</gene>
<dbReference type="PROSITE" id="PS50113">
    <property type="entry name" value="PAC"/>
    <property type="match status" value="1"/>
</dbReference>
<dbReference type="InterPro" id="IPR003661">
    <property type="entry name" value="HisK_dim/P_dom"/>
</dbReference>
<dbReference type="Proteomes" id="UP000290767">
    <property type="component" value="Unassembled WGS sequence"/>
</dbReference>
<reference evidence="12 13" key="1">
    <citation type="submission" date="2017-03" db="EMBL/GenBank/DDBJ databases">
        <authorList>
            <person name="Safronova V.I."/>
            <person name="Sazanova A.L."/>
            <person name="Chirak E.R."/>
        </authorList>
    </citation>
    <scope>NUCLEOTIDE SEQUENCE [LARGE SCALE GENOMIC DNA]</scope>
    <source>
        <strain evidence="12 13">Tri-43</strain>
    </source>
</reference>
<evidence type="ECO:0000259" key="10">
    <source>
        <dbReference type="PROSITE" id="PS50109"/>
    </source>
</evidence>
<comment type="caution">
    <text evidence="12">The sequence shown here is derived from an EMBL/GenBank/DDBJ whole genome shotgun (WGS) entry which is preliminary data.</text>
</comment>
<dbReference type="GO" id="GO:0005524">
    <property type="term" value="F:ATP binding"/>
    <property type="evidence" value="ECO:0007669"/>
    <property type="project" value="UniProtKB-KW"/>
</dbReference>
<feature type="transmembrane region" description="Helical" evidence="9">
    <location>
        <begin position="46"/>
        <end position="68"/>
    </location>
</feature>
<dbReference type="Gene3D" id="1.10.287.130">
    <property type="match status" value="1"/>
</dbReference>
<dbReference type="InterPro" id="IPR036890">
    <property type="entry name" value="HATPase_C_sf"/>
</dbReference>
<dbReference type="PRINTS" id="PR00344">
    <property type="entry name" value="BCTRLSENSOR"/>
</dbReference>
<dbReference type="CDD" id="cd00130">
    <property type="entry name" value="PAS"/>
    <property type="match status" value="1"/>
</dbReference>
<dbReference type="InterPro" id="IPR004358">
    <property type="entry name" value="Sig_transdc_His_kin-like_C"/>
</dbReference>
<comment type="catalytic activity">
    <reaction evidence="1">
        <text>ATP + protein L-histidine = ADP + protein N-phospho-L-histidine.</text>
        <dbReference type="EC" id="2.7.13.3"/>
    </reaction>
</comment>